<comment type="caution">
    <text evidence="2">The sequence shown here is derived from an EMBL/GenBank/DDBJ whole genome shotgun (WGS) entry which is preliminary data.</text>
</comment>
<evidence type="ECO:0000256" key="1">
    <source>
        <dbReference type="SAM" id="MobiDB-lite"/>
    </source>
</evidence>
<accession>A0A652YMN4</accession>
<sequence>MSETRLTESQPNATTRTVGTSSATNDAYNRNRVCPNAHMSIRALTPTTADRQSISPGCVNTFTAFASANPPSASTPNSAGI</sequence>
<dbReference type="EMBL" id="VNIQ01000005">
    <property type="protein sequence ID" value="TYQ03114.1"/>
    <property type="molecule type" value="Genomic_DNA"/>
</dbReference>
<dbReference type="AlphaFoldDB" id="A0A652YMN4"/>
<feature type="region of interest" description="Disordered" evidence="1">
    <location>
        <begin position="1"/>
        <end position="30"/>
    </location>
</feature>
<organism evidence="2">
    <name type="scientific">Nocardia globerula</name>
    <dbReference type="NCBI Taxonomy" id="1818"/>
    <lineage>
        <taxon>Bacteria</taxon>
        <taxon>Bacillati</taxon>
        <taxon>Actinomycetota</taxon>
        <taxon>Actinomycetes</taxon>
        <taxon>Mycobacteriales</taxon>
        <taxon>Nocardiaceae</taxon>
        <taxon>Nocardia</taxon>
    </lineage>
</organism>
<evidence type="ECO:0000313" key="2">
    <source>
        <dbReference type="EMBL" id="TYQ03114.1"/>
    </source>
</evidence>
<name>A0A652YMN4_NOCGL</name>
<reference evidence="2" key="1">
    <citation type="submission" date="2019-07" db="EMBL/GenBank/DDBJ databases">
        <title>Genomic Encyclopedia of Type Strains, Phase IV (KMG-IV): sequencing the most valuable type-strain genomes for metagenomic binning, comparative biology and taxonomic classification.</title>
        <authorList>
            <person name="Goeker M."/>
        </authorList>
    </citation>
    <scope>NUCLEOTIDE SEQUENCE</scope>
    <source>
        <strain evidence="2">DSM 44596</strain>
    </source>
</reference>
<protein>
    <submittedName>
        <fullName evidence="2">Uncharacterized protein</fullName>
    </submittedName>
</protein>
<proteinExistence type="predicted"/>
<feature type="compositionally biased region" description="Polar residues" evidence="1">
    <location>
        <begin position="1"/>
        <end position="28"/>
    </location>
</feature>
<gene>
    <name evidence="2" type="ORF">FNL38_105264</name>
</gene>